<evidence type="ECO:0000313" key="2">
    <source>
        <dbReference type="EMBL" id="CAK9222547.1"/>
    </source>
</evidence>
<keyword evidence="1" id="KW-0732">Signal</keyword>
<feature type="chain" id="PRO_5045511198" evidence="1">
    <location>
        <begin position="20"/>
        <end position="106"/>
    </location>
</feature>
<evidence type="ECO:0000256" key="1">
    <source>
        <dbReference type="SAM" id="SignalP"/>
    </source>
</evidence>
<dbReference type="EMBL" id="OZ019896">
    <property type="protein sequence ID" value="CAK9222547.1"/>
    <property type="molecule type" value="Genomic_DNA"/>
</dbReference>
<proteinExistence type="predicted"/>
<protein>
    <submittedName>
        <fullName evidence="2">Uncharacterized protein</fullName>
    </submittedName>
</protein>
<organism evidence="2 3">
    <name type="scientific">Sphagnum troendelagicum</name>
    <dbReference type="NCBI Taxonomy" id="128251"/>
    <lineage>
        <taxon>Eukaryota</taxon>
        <taxon>Viridiplantae</taxon>
        <taxon>Streptophyta</taxon>
        <taxon>Embryophyta</taxon>
        <taxon>Bryophyta</taxon>
        <taxon>Sphagnophytina</taxon>
        <taxon>Sphagnopsida</taxon>
        <taxon>Sphagnales</taxon>
        <taxon>Sphagnaceae</taxon>
        <taxon>Sphagnum</taxon>
    </lineage>
</organism>
<accession>A0ABP0UI51</accession>
<feature type="signal peptide" evidence="1">
    <location>
        <begin position="1"/>
        <end position="19"/>
    </location>
</feature>
<gene>
    <name evidence="2" type="ORF">CSSPTR1EN2_LOCUS16166</name>
</gene>
<sequence>MHIRDFLGGLVLFLLLAEASRNWMWVSKYGQTQIQEITEAQIVEEFQEAFDPLLCQSPEPKCKDGFKVKCEIGDHIGCDCNYIHICYANVSRCVRTNITHTDSCGF</sequence>
<name>A0ABP0UI51_9BRYO</name>
<reference evidence="2" key="1">
    <citation type="submission" date="2024-02" db="EMBL/GenBank/DDBJ databases">
        <authorList>
            <consortium name="ELIXIR-Norway"/>
            <consortium name="Elixir Norway"/>
        </authorList>
    </citation>
    <scope>NUCLEOTIDE SEQUENCE</scope>
</reference>
<dbReference type="Proteomes" id="UP001497512">
    <property type="component" value="Chromosome 4"/>
</dbReference>
<keyword evidence="3" id="KW-1185">Reference proteome</keyword>
<evidence type="ECO:0000313" key="3">
    <source>
        <dbReference type="Proteomes" id="UP001497512"/>
    </source>
</evidence>